<protein>
    <submittedName>
        <fullName evidence="1">Uncharacterized protein</fullName>
    </submittedName>
</protein>
<sequence>MLSELSNRSKNTLHCGLRIWIAVKGDIGGFVFEVLQRDP</sequence>
<dbReference type="Proteomes" id="UP000185911">
    <property type="component" value="Unassembled WGS sequence"/>
</dbReference>
<dbReference type="EMBL" id="MSYM01000008">
    <property type="protein sequence ID" value="OLP07296.1"/>
    <property type="molecule type" value="Genomic_DNA"/>
</dbReference>
<dbReference type="AlphaFoldDB" id="A0A1Q8YH27"/>
<evidence type="ECO:0000313" key="2">
    <source>
        <dbReference type="Proteomes" id="UP000185911"/>
    </source>
</evidence>
<keyword evidence="2" id="KW-1185">Reference proteome</keyword>
<evidence type="ECO:0000313" key="1">
    <source>
        <dbReference type="EMBL" id="OLP07296.1"/>
    </source>
</evidence>
<gene>
    <name evidence="1" type="ORF">BLL52_1126</name>
</gene>
<name>A0A1Q8YH27_9BURK</name>
<comment type="caution">
    <text evidence="1">The sequence shown here is derived from an EMBL/GenBank/DDBJ whole genome shotgun (WGS) entry which is preliminary data.</text>
</comment>
<organism evidence="1 2">
    <name type="scientific">Rhodoferax antarcticus ANT.BR</name>
    <dbReference type="NCBI Taxonomy" id="1111071"/>
    <lineage>
        <taxon>Bacteria</taxon>
        <taxon>Pseudomonadati</taxon>
        <taxon>Pseudomonadota</taxon>
        <taxon>Betaproteobacteria</taxon>
        <taxon>Burkholderiales</taxon>
        <taxon>Comamonadaceae</taxon>
        <taxon>Rhodoferax</taxon>
    </lineage>
</organism>
<proteinExistence type="predicted"/>
<accession>A0A1Q8YH27</accession>
<reference evidence="1 2" key="1">
    <citation type="submission" date="2017-01" db="EMBL/GenBank/DDBJ databases">
        <title>Genome sequence of Rhodoferax antarcticus ANT.BR, a psychrophilic purple nonsulfur bacterium from an Antarctic microbial mat.</title>
        <authorList>
            <person name="Baker J."/>
            <person name="Riester C."/>
            <person name="Skinner B."/>
            <person name="Newell A."/>
            <person name="Swingley W."/>
            <person name="Madigan M."/>
            <person name="Jung D."/>
            <person name="Asao M."/>
            <person name="Chen M."/>
            <person name="Loughlin P."/>
            <person name="Pan H."/>
            <person name="Lin S."/>
            <person name="Li N."/>
            <person name="Shaw J."/>
            <person name="Prado M."/>
            <person name="Sherman C."/>
            <person name="Li X."/>
            <person name="Tang J."/>
            <person name="Blankenship R."/>
            <person name="Zhao T."/>
            <person name="Touchman J."/>
            <person name="Sattley M."/>
        </authorList>
    </citation>
    <scope>NUCLEOTIDE SEQUENCE [LARGE SCALE GENOMIC DNA]</scope>
    <source>
        <strain evidence="1 2">ANT.BR</strain>
    </source>
</reference>